<sequence length="322" mass="35641">MKKLKKWMAYIAITIALIIVVTISYVTLALPNVGEPQSLKVDLTPQRIARGKYLANHVAVCIDCHSTRKWNEFAAPIDTAIIGAGGEHFDANVGFPGDVYVPNITPANLKNWTDGELYRAITTGVKKDGSAIFPIMPYGSYGKMDAEDVYSIIAYVRTLKPHETKFPARRLNFPLNIIVHTMPGKAAETTRPAESDTIAYGKYLITTAACADCHTNNKDLDYAGGKEFGMPGNTVVTSSNITPDAKTGIGTWSKQMFIAKFKQFTDYKAQPRAVKAGQFQTVMPWWRYSGMNEKDLGAIYAYLRTVKPVNNRVVKFQSKPKA</sequence>
<dbReference type="SUPFAM" id="SSF46626">
    <property type="entry name" value="Cytochrome c"/>
    <property type="match status" value="2"/>
</dbReference>
<reference evidence="8" key="1">
    <citation type="journal article" date="2019" name="Int. J. Syst. Evol. Microbiol.">
        <title>The Global Catalogue of Microorganisms (GCM) 10K type strain sequencing project: providing services to taxonomists for standard genome sequencing and annotation.</title>
        <authorList>
            <consortium name="The Broad Institute Genomics Platform"/>
            <consortium name="The Broad Institute Genome Sequencing Center for Infectious Disease"/>
            <person name="Wu L."/>
            <person name="Ma J."/>
        </authorList>
    </citation>
    <scope>NUCLEOTIDE SEQUENCE [LARGE SCALE GENOMIC DNA]</scope>
    <source>
        <strain evidence="8">CCUG 60742</strain>
    </source>
</reference>
<accession>A0ABW2ZDF5</accession>
<feature type="domain" description="Cytochrome c" evidence="6">
    <location>
        <begin position="46"/>
        <end position="160"/>
    </location>
</feature>
<keyword evidence="2 4" id="KW-0479">Metal-binding</keyword>
<evidence type="ECO:0000256" key="4">
    <source>
        <dbReference type="PROSITE-ProRule" id="PRU00433"/>
    </source>
</evidence>
<dbReference type="PROSITE" id="PS51007">
    <property type="entry name" value="CYTC"/>
    <property type="match status" value="2"/>
</dbReference>
<evidence type="ECO:0000256" key="5">
    <source>
        <dbReference type="SAM" id="Phobius"/>
    </source>
</evidence>
<dbReference type="InterPro" id="IPR051459">
    <property type="entry name" value="Cytochrome_c-type_DH"/>
</dbReference>
<keyword evidence="8" id="KW-1185">Reference proteome</keyword>
<organism evidence="7 8">
    <name type="scientific">Mucilaginibacter lutimaris</name>
    <dbReference type="NCBI Taxonomy" id="931629"/>
    <lineage>
        <taxon>Bacteria</taxon>
        <taxon>Pseudomonadati</taxon>
        <taxon>Bacteroidota</taxon>
        <taxon>Sphingobacteriia</taxon>
        <taxon>Sphingobacteriales</taxon>
        <taxon>Sphingobacteriaceae</taxon>
        <taxon>Mucilaginibacter</taxon>
    </lineage>
</organism>
<dbReference type="PANTHER" id="PTHR35008:SF8">
    <property type="entry name" value="ALCOHOL DEHYDROGENASE CYTOCHROME C SUBUNIT"/>
    <property type="match status" value="1"/>
</dbReference>
<name>A0ABW2ZDF5_9SPHI</name>
<keyword evidence="5" id="KW-1133">Transmembrane helix</keyword>
<keyword evidence="5" id="KW-0472">Membrane</keyword>
<dbReference type="PANTHER" id="PTHR35008">
    <property type="entry name" value="BLL4482 PROTEIN-RELATED"/>
    <property type="match status" value="1"/>
</dbReference>
<dbReference type="EMBL" id="JBHTIA010000003">
    <property type="protein sequence ID" value="MFD0764203.1"/>
    <property type="molecule type" value="Genomic_DNA"/>
</dbReference>
<evidence type="ECO:0000259" key="6">
    <source>
        <dbReference type="PROSITE" id="PS51007"/>
    </source>
</evidence>
<keyword evidence="1 4" id="KW-0349">Heme</keyword>
<evidence type="ECO:0000256" key="3">
    <source>
        <dbReference type="ARBA" id="ARBA00023004"/>
    </source>
</evidence>
<keyword evidence="5" id="KW-0812">Transmembrane</keyword>
<dbReference type="Proteomes" id="UP001597073">
    <property type="component" value="Unassembled WGS sequence"/>
</dbReference>
<gene>
    <name evidence="7" type="ORF">ACFQZI_05030</name>
</gene>
<dbReference type="InterPro" id="IPR009056">
    <property type="entry name" value="Cyt_c-like_dom"/>
</dbReference>
<evidence type="ECO:0000256" key="1">
    <source>
        <dbReference type="ARBA" id="ARBA00022617"/>
    </source>
</evidence>
<dbReference type="Pfam" id="PF00034">
    <property type="entry name" value="Cytochrom_C"/>
    <property type="match status" value="1"/>
</dbReference>
<feature type="transmembrane region" description="Helical" evidence="5">
    <location>
        <begin position="7"/>
        <end position="30"/>
    </location>
</feature>
<evidence type="ECO:0000256" key="2">
    <source>
        <dbReference type="ARBA" id="ARBA00022723"/>
    </source>
</evidence>
<evidence type="ECO:0000313" key="8">
    <source>
        <dbReference type="Proteomes" id="UP001597073"/>
    </source>
</evidence>
<proteinExistence type="predicted"/>
<dbReference type="RefSeq" id="WP_377139235.1">
    <property type="nucleotide sequence ID" value="NZ_JBHTIA010000003.1"/>
</dbReference>
<comment type="caution">
    <text evidence="7">The sequence shown here is derived from an EMBL/GenBank/DDBJ whole genome shotgun (WGS) entry which is preliminary data.</text>
</comment>
<dbReference type="Gene3D" id="1.10.760.10">
    <property type="entry name" value="Cytochrome c-like domain"/>
    <property type="match status" value="2"/>
</dbReference>
<evidence type="ECO:0000313" key="7">
    <source>
        <dbReference type="EMBL" id="MFD0764203.1"/>
    </source>
</evidence>
<feature type="domain" description="Cytochrome c" evidence="6">
    <location>
        <begin position="196"/>
        <end position="307"/>
    </location>
</feature>
<protein>
    <submittedName>
        <fullName evidence="7">C-type cytochrome</fullName>
    </submittedName>
</protein>
<dbReference type="InterPro" id="IPR036909">
    <property type="entry name" value="Cyt_c-like_dom_sf"/>
</dbReference>
<keyword evidence="3 4" id="KW-0408">Iron</keyword>